<comment type="caution">
    <text evidence="3">The sequence shown here is derived from an EMBL/GenBank/DDBJ whole genome shotgun (WGS) entry which is preliminary data.</text>
</comment>
<dbReference type="EMBL" id="BMOS01000002">
    <property type="protein sequence ID" value="GGN50900.1"/>
    <property type="molecule type" value="Genomic_DNA"/>
</dbReference>
<dbReference type="SUPFAM" id="SSF51735">
    <property type="entry name" value="NAD(P)-binding Rossmann-fold domains"/>
    <property type="match status" value="1"/>
</dbReference>
<dbReference type="FunFam" id="3.40.50.720:FF:000084">
    <property type="entry name" value="Short-chain dehydrogenase reductase"/>
    <property type="match status" value="1"/>
</dbReference>
<evidence type="ECO:0000313" key="4">
    <source>
        <dbReference type="Proteomes" id="UP000624041"/>
    </source>
</evidence>
<dbReference type="PRINTS" id="PR00081">
    <property type="entry name" value="GDHRDH"/>
</dbReference>
<sequence>MNFSEYDGKTVFITGAASGIGYAQAEAFLKQGASVFGVDQNETGLQVLKQAYPETFAFWCANVAEKSEVAEAVHQALREYVRIDILVNTAGILDDYKTTLDTTEELWDDVFNTNVKGIYHVTNYILPHMLKWEQGVIVNTASIAGLVAGGGGAAYTASKHAIVGYTKQLAYDFSRKGIRVNAIAPGAIRTPMNAKDFVNGGEMASWVAEETPAGRWAEPEEVANLTLYLASSAAGYIHGAVIPVDGGWTVK</sequence>
<evidence type="ECO:0000256" key="1">
    <source>
        <dbReference type="ARBA" id="ARBA00006484"/>
    </source>
</evidence>
<evidence type="ECO:0000313" key="3">
    <source>
        <dbReference type="EMBL" id="GGN50900.1"/>
    </source>
</evidence>
<dbReference type="RefSeq" id="WP_188855883.1">
    <property type="nucleotide sequence ID" value="NZ_BMOS01000002.1"/>
</dbReference>
<dbReference type="AlphaFoldDB" id="A0A917XSZ6"/>
<dbReference type="NCBIfam" id="NF005559">
    <property type="entry name" value="PRK07231.1"/>
    <property type="match status" value="1"/>
</dbReference>
<dbReference type="PROSITE" id="PS00061">
    <property type="entry name" value="ADH_SHORT"/>
    <property type="match status" value="1"/>
</dbReference>
<reference evidence="3" key="2">
    <citation type="submission" date="2020-09" db="EMBL/GenBank/DDBJ databases">
        <authorList>
            <person name="Sun Q."/>
            <person name="Ohkuma M."/>
        </authorList>
    </citation>
    <scope>NUCLEOTIDE SEQUENCE</scope>
    <source>
        <strain evidence="3">JCM 17251</strain>
    </source>
</reference>
<proteinExistence type="inferred from homology"/>
<dbReference type="InterPro" id="IPR051122">
    <property type="entry name" value="SDR_DHRS6-like"/>
</dbReference>
<dbReference type="GO" id="GO:0008206">
    <property type="term" value="P:bile acid metabolic process"/>
    <property type="evidence" value="ECO:0007669"/>
    <property type="project" value="UniProtKB-ARBA"/>
</dbReference>
<accession>A0A917XSZ6</accession>
<keyword evidence="2" id="KW-0560">Oxidoreductase</keyword>
<dbReference type="NCBIfam" id="NF005118">
    <property type="entry name" value="PRK06550.1"/>
    <property type="match status" value="1"/>
</dbReference>
<dbReference type="CDD" id="cd05233">
    <property type="entry name" value="SDR_c"/>
    <property type="match status" value="1"/>
</dbReference>
<comment type="similarity">
    <text evidence="1">Belongs to the short-chain dehydrogenases/reductases (SDR) family.</text>
</comment>
<reference evidence="3" key="1">
    <citation type="journal article" date="2014" name="Int. J. Syst. Evol. Microbiol.">
        <title>Complete genome sequence of Corynebacterium casei LMG S-19264T (=DSM 44701T), isolated from a smear-ripened cheese.</title>
        <authorList>
            <consortium name="US DOE Joint Genome Institute (JGI-PGF)"/>
            <person name="Walter F."/>
            <person name="Albersmeier A."/>
            <person name="Kalinowski J."/>
            <person name="Ruckert C."/>
        </authorList>
    </citation>
    <scope>NUCLEOTIDE SEQUENCE</scope>
    <source>
        <strain evidence="3">JCM 17251</strain>
    </source>
</reference>
<dbReference type="InterPro" id="IPR020904">
    <property type="entry name" value="Sc_DH/Rdtase_CS"/>
</dbReference>
<dbReference type="PANTHER" id="PTHR43477:SF1">
    <property type="entry name" value="DIHYDROANTICAPSIN 7-DEHYDROGENASE"/>
    <property type="match status" value="1"/>
</dbReference>
<dbReference type="GO" id="GO:0016491">
    <property type="term" value="F:oxidoreductase activity"/>
    <property type="evidence" value="ECO:0007669"/>
    <property type="project" value="UniProtKB-KW"/>
</dbReference>
<dbReference type="InterPro" id="IPR036291">
    <property type="entry name" value="NAD(P)-bd_dom_sf"/>
</dbReference>
<gene>
    <name evidence="3" type="primary">fabG</name>
    <name evidence="3" type="ORF">GCM10007971_04950</name>
</gene>
<dbReference type="PRINTS" id="PR00080">
    <property type="entry name" value="SDRFAMILY"/>
</dbReference>
<dbReference type="Proteomes" id="UP000624041">
    <property type="component" value="Unassembled WGS sequence"/>
</dbReference>
<dbReference type="PANTHER" id="PTHR43477">
    <property type="entry name" value="DIHYDROANTICAPSIN 7-DEHYDROGENASE"/>
    <property type="match status" value="1"/>
</dbReference>
<protein>
    <submittedName>
        <fullName evidence="3">NAD(P)-dependent dehydrogenase</fullName>
    </submittedName>
</protein>
<name>A0A917XSZ6_9BACI</name>
<organism evidence="3 4">
    <name type="scientific">Oceanobacillus indicireducens</name>
    <dbReference type="NCBI Taxonomy" id="1004261"/>
    <lineage>
        <taxon>Bacteria</taxon>
        <taxon>Bacillati</taxon>
        <taxon>Bacillota</taxon>
        <taxon>Bacilli</taxon>
        <taxon>Bacillales</taxon>
        <taxon>Bacillaceae</taxon>
        <taxon>Oceanobacillus</taxon>
    </lineage>
</organism>
<dbReference type="InterPro" id="IPR002347">
    <property type="entry name" value="SDR_fam"/>
</dbReference>
<evidence type="ECO:0000256" key="2">
    <source>
        <dbReference type="ARBA" id="ARBA00023002"/>
    </source>
</evidence>
<dbReference type="Pfam" id="PF13561">
    <property type="entry name" value="adh_short_C2"/>
    <property type="match status" value="1"/>
</dbReference>
<keyword evidence="4" id="KW-1185">Reference proteome</keyword>
<dbReference type="Gene3D" id="3.40.50.720">
    <property type="entry name" value="NAD(P)-binding Rossmann-like Domain"/>
    <property type="match status" value="1"/>
</dbReference>